<feature type="compositionally biased region" description="Gly residues" evidence="10">
    <location>
        <begin position="13"/>
        <end position="22"/>
    </location>
</feature>
<dbReference type="GO" id="GO:0031087">
    <property type="term" value="P:deadenylation-independent decapping of nuclear-transcribed mRNA"/>
    <property type="evidence" value="ECO:0007669"/>
    <property type="project" value="InterPro"/>
</dbReference>
<dbReference type="PROSITE" id="PS50294">
    <property type="entry name" value="WD_REPEATS_REGION"/>
    <property type="match status" value="1"/>
</dbReference>
<evidence type="ECO:0000313" key="14">
    <source>
        <dbReference type="Proteomes" id="UP001497516"/>
    </source>
</evidence>
<feature type="region of interest" description="Disordered" evidence="10">
    <location>
        <begin position="742"/>
        <end position="783"/>
    </location>
</feature>
<feature type="compositionally biased region" description="Low complexity" evidence="10">
    <location>
        <begin position="158"/>
        <end position="171"/>
    </location>
</feature>
<dbReference type="GO" id="GO:0000932">
    <property type="term" value="C:P-body"/>
    <property type="evidence" value="ECO:0007669"/>
    <property type="project" value="UniProtKB-SubCell"/>
</dbReference>
<reference evidence="13 14" key="1">
    <citation type="submission" date="2024-04" db="EMBL/GenBank/DDBJ databases">
        <authorList>
            <person name="Fracassetti M."/>
        </authorList>
    </citation>
    <scope>NUCLEOTIDE SEQUENCE [LARGE SCALE GENOMIC DNA]</scope>
</reference>
<evidence type="ECO:0000256" key="3">
    <source>
        <dbReference type="ARBA" id="ARBA00022490"/>
    </source>
</evidence>
<comment type="similarity">
    <text evidence="2">Belongs to the WD repeat EDC4 family.</text>
</comment>
<dbReference type="InterPro" id="IPR045152">
    <property type="entry name" value="EDC4-like"/>
</dbReference>
<evidence type="ECO:0000256" key="6">
    <source>
        <dbReference type="ARBA" id="ARBA00022664"/>
    </source>
</evidence>
<dbReference type="InterPro" id="IPR015943">
    <property type="entry name" value="WD40/YVTN_repeat-like_dom_sf"/>
</dbReference>
<evidence type="ECO:0000256" key="7">
    <source>
        <dbReference type="ARBA" id="ARBA00022737"/>
    </source>
</evidence>
<feature type="compositionally biased region" description="Low complexity" evidence="10">
    <location>
        <begin position="125"/>
        <end position="150"/>
    </location>
</feature>
<feature type="domain" description="Enhancer of mRNA-decapping protein 4 C-terminal" evidence="12">
    <location>
        <begin position="1323"/>
        <end position="1430"/>
    </location>
</feature>
<protein>
    <recommendedName>
        <fullName evidence="15">Enhancer of mRNA-decapping protein 4 WD40 repeat region domain-containing protein</fullName>
    </recommendedName>
</protein>
<dbReference type="Proteomes" id="UP001497516">
    <property type="component" value="Chromosome 1"/>
</dbReference>
<dbReference type="SMART" id="SM00320">
    <property type="entry name" value="WD40"/>
    <property type="match status" value="3"/>
</dbReference>
<feature type="compositionally biased region" description="Basic and acidic residues" evidence="10">
    <location>
        <begin position="900"/>
        <end position="915"/>
    </location>
</feature>
<organism evidence="13 14">
    <name type="scientific">Linum trigynum</name>
    <dbReference type="NCBI Taxonomy" id="586398"/>
    <lineage>
        <taxon>Eukaryota</taxon>
        <taxon>Viridiplantae</taxon>
        <taxon>Streptophyta</taxon>
        <taxon>Embryophyta</taxon>
        <taxon>Tracheophyta</taxon>
        <taxon>Spermatophyta</taxon>
        <taxon>Magnoliopsida</taxon>
        <taxon>eudicotyledons</taxon>
        <taxon>Gunneridae</taxon>
        <taxon>Pentapetalae</taxon>
        <taxon>rosids</taxon>
        <taxon>fabids</taxon>
        <taxon>Malpighiales</taxon>
        <taxon>Linaceae</taxon>
        <taxon>Linum</taxon>
    </lineage>
</organism>
<sequence length="1455" mass="156601">MASAPAANPNQPGAGGVGGGGLGSGGSGGFDINKLFSPHTMNMNVIAPPPSPQLLQSGLSGGAGAAVSAAGGGGGVNFSSSPSFPLPASSPPFSMTPSSSYPPPTGPYHPYQHHQYAPYPPPQPTQIQQPHQNHFLPNLQQQQQQQQQQQLVNRPHQPISSSYPSPASAAAPTPPFSPGSTPNPGGAVLMDMLNGQNQQPTPSSSLTLPFSSAAGASIPSAPPVSLASPNQQQGPSPVRLLSTKLPKGRHLIGDRVVYDIDVRMQGEVQPQLEVTPITKYVSDPGLVLGRQIAVNRNYICYGLKPGAIRILNINTALRSLLRGHNQKVTDMAFFAEDVHLLASACVEGRVFVRKINEGSDEEEKPQIFEQIILALQILVDGEPVHPRVCWHPHKQEIVMVAIRNCVLKIDTLRVGKGERFSAEKPLSCSIDKLIDGVQFVGKHDGEVTELSMSQWMITRLASASSDGTVKIWDDRRVTPLAVLRPHDGSPVNSVAFLTGPHRPDHIILVTGGPLNKEMRVWSCSSENGWLLPSDSESWNCTQTLTLTSAGSNVKDAFFNQAVALPRAGLFLLANAKKNAIYAVHLEYGLCPAETRMDYIAEFTVTMPILSFTGTSDSLPNGEHIVQVYCVQTQAIQQYALDLLQCLPPPIENAELEKAESTASRALDAVSGVIESSDGYKPIEIPAGSKTSAPPSYASVVVSASIASHPENLGPHEDANLPPMPSPGVDIKTTNTVHSNLENISILTPPPPSSPRLSSKLSGLENPPNNTDTSLPITGRGDEHPMADYLLSHRPDVQKDNEPENPLLNENVRKGEKSIAQTDIGMVAEHPTVFKHPTHLVTPSEILSRAPSTDISLVSQGMSTDDPEVQDVIVNNDTESVEVVDVKVVEMGTKQNSGFDMSRESHISVPEKKEKSFYSQASDLSHQIPRDSVSESYTTAAAEQANEDIVTKLPDRPVNNAEDSEHDATQKVSESETSQTVPQSPASAAKSKKQKGKNSHATAPPSASPSPLNSGDSSNEPGCSSAPQVRDADISQLAAMHDKLEQLMNMQKEMQKQMNTVISVPVSKEGKRLEASFGRSVEKVVKANTDALWARFQEENAKREKLDRERYQQMTNLLANFMNKDFPSALEKVLKKELAGVGPAVARAITPVLEKIISSTLAESFQKGVGEKAVGQLDRSVSTKMEAMVARQIQSQFQTSGKQALQESLRSSLEASVIPAFEMACKAMFDQVDATFQKGLSSHINAAQHQFDSAHSSLAITLREAINSASSITKTLSGELADGQRKLLAIANSKAIQPSALTNGPMSSLHEMSEAPLDPTKELSRLIAEGKYDDAFHKALHRSDVSIVSWLCSQVDLKAILSMSPLPLSQGVILALLQQLACDIINETTKKVSWMADVAVAINPADPMISVHVRPIFEQVYQILNHHRNLPTSSSGDASNIRLLMYVVNSVLMNCK</sequence>
<evidence type="ECO:0000256" key="4">
    <source>
        <dbReference type="ARBA" id="ARBA00022553"/>
    </source>
</evidence>
<dbReference type="SUPFAM" id="SSF50978">
    <property type="entry name" value="WD40 repeat-like"/>
    <property type="match status" value="1"/>
</dbReference>
<evidence type="ECO:0000259" key="12">
    <source>
        <dbReference type="Pfam" id="PF21289"/>
    </source>
</evidence>
<evidence type="ECO:0000256" key="2">
    <source>
        <dbReference type="ARBA" id="ARBA00009639"/>
    </source>
</evidence>
<feature type="compositionally biased region" description="Polar residues" evidence="10">
    <location>
        <begin position="766"/>
        <end position="775"/>
    </location>
</feature>
<dbReference type="InterPro" id="IPR032401">
    <property type="entry name" value="EDC4_WD40"/>
</dbReference>
<feature type="compositionally biased region" description="Low complexity" evidence="10">
    <location>
        <begin position="998"/>
        <end position="1010"/>
    </location>
</feature>
<feature type="compositionally biased region" description="Polar residues" evidence="10">
    <location>
        <begin position="969"/>
        <end position="980"/>
    </location>
</feature>
<proteinExistence type="inferred from homology"/>
<keyword evidence="6" id="KW-0507">mRNA processing</keyword>
<accession>A0AAV2C744</accession>
<evidence type="ECO:0008006" key="15">
    <source>
        <dbReference type="Google" id="ProtNLM"/>
    </source>
</evidence>
<dbReference type="PROSITE" id="PS50082">
    <property type="entry name" value="WD_REPEATS_2"/>
    <property type="match status" value="1"/>
</dbReference>
<dbReference type="Gene3D" id="1.10.220.100">
    <property type="entry name" value="conserved c-terminal region of ge- 1"/>
    <property type="match status" value="1"/>
</dbReference>
<evidence type="ECO:0000259" key="11">
    <source>
        <dbReference type="Pfam" id="PF16529"/>
    </source>
</evidence>
<evidence type="ECO:0000313" key="13">
    <source>
        <dbReference type="EMBL" id="CAL1352016.1"/>
    </source>
</evidence>
<evidence type="ECO:0000256" key="1">
    <source>
        <dbReference type="ARBA" id="ARBA00004201"/>
    </source>
</evidence>
<feature type="repeat" description="WD" evidence="9">
    <location>
        <begin position="440"/>
        <end position="473"/>
    </location>
</feature>
<dbReference type="Pfam" id="PF16529">
    <property type="entry name" value="Ge1_WD40"/>
    <property type="match status" value="1"/>
</dbReference>
<feature type="compositionally biased region" description="Low complexity" evidence="10">
    <location>
        <begin position="754"/>
        <end position="763"/>
    </location>
</feature>
<dbReference type="PANTHER" id="PTHR15598">
    <property type="entry name" value="ENHANCER OF MRNA-DECAPPING PROTEIN 4"/>
    <property type="match status" value="1"/>
</dbReference>
<dbReference type="PANTHER" id="PTHR15598:SF7">
    <property type="entry name" value="ENHANCER OF MRNA-DECAPPING-LIKE PROTEIN"/>
    <property type="match status" value="1"/>
</dbReference>
<dbReference type="Gene3D" id="2.130.10.10">
    <property type="entry name" value="YVTN repeat-like/Quinoprotein amine dehydrogenase"/>
    <property type="match status" value="1"/>
</dbReference>
<keyword evidence="7" id="KW-0677">Repeat</keyword>
<evidence type="ECO:0000256" key="9">
    <source>
        <dbReference type="PROSITE-ProRule" id="PRU00221"/>
    </source>
</evidence>
<dbReference type="FunFam" id="1.10.220.100:FF:000001">
    <property type="entry name" value="Enhancer of mRNA-decapping protein 4"/>
    <property type="match status" value="1"/>
</dbReference>
<dbReference type="InterPro" id="IPR001680">
    <property type="entry name" value="WD40_rpt"/>
</dbReference>
<feature type="compositionally biased region" description="Low complexity" evidence="10">
    <location>
        <begin position="108"/>
        <end position="117"/>
    </location>
</feature>
<dbReference type="GO" id="GO:0006397">
    <property type="term" value="P:mRNA processing"/>
    <property type="evidence" value="ECO:0007669"/>
    <property type="project" value="UniProtKB-KW"/>
</dbReference>
<evidence type="ECO:0000256" key="10">
    <source>
        <dbReference type="SAM" id="MobiDB-lite"/>
    </source>
</evidence>
<dbReference type="InterPro" id="IPR036322">
    <property type="entry name" value="WD40_repeat_dom_sf"/>
</dbReference>
<feature type="domain" description="Enhancer of mRNA-decapping protein 4 WD40 repeat region" evidence="11">
    <location>
        <begin position="274"/>
        <end position="585"/>
    </location>
</feature>
<keyword evidence="8" id="KW-0175">Coiled coil</keyword>
<dbReference type="EMBL" id="OZ034813">
    <property type="protein sequence ID" value="CAL1352016.1"/>
    <property type="molecule type" value="Genomic_DNA"/>
</dbReference>
<feature type="compositionally biased region" description="Polar residues" evidence="10">
    <location>
        <begin position="1011"/>
        <end position="1026"/>
    </location>
</feature>
<feature type="region of interest" description="Disordered" evidence="10">
    <location>
        <begin position="1"/>
        <end position="22"/>
    </location>
</feature>
<keyword evidence="4" id="KW-0597">Phosphoprotein</keyword>
<dbReference type="InterPro" id="IPR049404">
    <property type="entry name" value="EDC4_C"/>
</dbReference>
<evidence type="ECO:0000256" key="5">
    <source>
        <dbReference type="ARBA" id="ARBA00022574"/>
    </source>
</evidence>
<feature type="compositionally biased region" description="Low complexity" evidence="10">
    <location>
        <begin position="200"/>
        <end position="219"/>
    </location>
</feature>
<gene>
    <name evidence="13" type="ORF">LTRI10_LOCUS15</name>
</gene>
<dbReference type="FunFam" id="2.130.10.10:FF:000232">
    <property type="entry name" value="enhancer of mRNA-decapping protein 4"/>
    <property type="match status" value="1"/>
</dbReference>
<dbReference type="Pfam" id="PF21289">
    <property type="entry name" value="EDC4_C"/>
    <property type="match status" value="1"/>
</dbReference>
<keyword evidence="5 9" id="KW-0853">WD repeat</keyword>
<comment type="subcellular location">
    <subcellularLocation>
        <location evidence="1">Cytoplasm</location>
        <location evidence="1">P-body</location>
    </subcellularLocation>
</comment>
<name>A0AAV2C744_9ROSI</name>
<keyword evidence="3" id="KW-0963">Cytoplasm</keyword>
<dbReference type="InterPro" id="IPR044938">
    <property type="entry name" value="EDC4_C_sf"/>
</dbReference>
<keyword evidence="14" id="KW-1185">Reference proteome</keyword>
<feature type="region of interest" description="Disordered" evidence="10">
    <location>
        <begin position="85"/>
        <end position="239"/>
    </location>
</feature>
<feature type="region of interest" description="Disordered" evidence="10">
    <location>
        <begin position="894"/>
        <end position="1028"/>
    </location>
</feature>
<evidence type="ECO:0000256" key="8">
    <source>
        <dbReference type="ARBA" id="ARBA00023054"/>
    </source>
</evidence>